<dbReference type="InterPro" id="IPR026272">
    <property type="entry name" value="SdpI"/>
</dbReference>
<dbReference type="GO" id="GO:0009636">
    <property type="term" value="P:response to toxic substance"/>
    <property type="evidence" value="ECO:0007669"/>
    <property type="project" value="TreeGrafter"/>
</dbReference>
<name>A0A6N8FAR1_9GAMM</name>
<dbReference type="InterPro" id="IPR025962">
    <property type="entry name" value="SdpI/YhfL"/>
</dbReference>
<dbReference type="Pfam" id="PF13630">
    <property type="entry name" value="SdpI"/>
    <property type="match status" value="1"/>
</dbReference>
<keyword evidence="4" id="KW-1185">Reference proteome</keyword>
<protein>
    <submittedName>
        <fullName evidence="3">DUF1648 domain-containing protein</fullName>
    </submittedName>
</protein>
<feature type="transmembrane region" description="Helical" evidence="1">
    <location>
        <begin position="166"/>
        <end position="182"/>
    </location>
</feature>
<feature type="transmembrane region" description="Helical" evidence="1">
    <location>
        <begin position="50"/>
        <end position="68"/>
    </location>
</feature>
<accession>A0A6N8FAR1</accession>
<dbReference type="InterPro" id="IPR012867">
    <property type="entry name" value="DUF1648"/>
</dbReference>
<dbReference type="OrthoDB" id="9808690at2"/>
<evidence type="ECO:0000259" key="2">
    <source>
        <dbReference type="Pfam" id="PF07853"/>
    </source>
</evidence>
<dbReference type="PANTHER" id="PTHR37810:SF5">
    <property type="entry name" value="IMMUNITY PROTEIN SDPI"/>
    <property type="match status" value="1"/>
</dbReference>
<evidence type="ECO:0000313" key="4">
    <source>
        <dbReference type="Proteomes" id="UP000439994"/>
    </source>
</evidence>
<keyword evidence="1" id="KW-0472">Membrane</keyword>
<evidence type="ECO:0000313" key="3">
    <source>
        <dbReference type="EMBL" id="MUH72579.1"/>
    </source>
</evidence>
<dbReference type="PIRSF" id="PIRSF038959">
    <property type="entry name" value="SdpI"/>
    <property type="match status" value="1"/>
</dbReference>
<feature type="transmembrane region" description="Helical" evidence="1">
    <location>
        <begin position="88"/>
        <end position="108"/>
    </location>
</feature>
<keyword evidence="1" id="KW-0812">Transmembrane</keyword>
<keyword evidence="1" id="KW-1133">Transmembrane helix</keyword>
<feature type="domain" description="DUF1648" evidence="2">
    <location>
        <begin position="9"/>
        <end position="59"/>
    </location>
</feature>
<gene>
    <name evidence="3" type="ORF">GNP35_08785</name>
</gene>
<comment type="caution">
    <text evidence="3">The sequence shown here is derived from an EMBL/GenBank/DDBJ whole genome shotgun (WGS) entry which is preliminary data.</text>
</comment>
<feature type="transmembrane region" description="Helical" evidence="1">
    <location>
        <begin position="188"/>
        <end position="209"/>
    </location>
</feature>
<reference evidence="3 4" key="1">
    <citation type="submission" date="2019-11" db="EMBL/GenBank/DDBJ databases">
        <title>P. haliotis isolates from Z. marina roots.</title>
        <authorList>
            <person name="Cohen M."/>
            <person name="Jospin G."/>
            <person name="Eisen J.A."/>
            <person name="Coil D.A."/>
        </authorList>
    </citation>
    <scope>NUCLEOTIDE SEQUENCE [LARGE SCALE GENOMIC DNA]</scope>
    <source>
        <strain evidence="3 4">UCD-MCMsp1aY</strain>
    </source>
</reference>
<organism evidence="3 4">
    <name type="scientific">Psychrosphaera haliotis</name>
    <dbReference type="NCBI Taxonomy" id="555083"/>
    <lineage>
        <taxon>Bacteria</taxon>
        <taxon>Pseudomonadati</taxon>
        <taxon>Pseudomonadota</taxon>
        <taxon>Gammaproteobacteria</taxon>
        <taxon>Alteromonadales</taxon>
        <taxon>Pseudoalteromonadaceae</taxon>
        <taxon>Psychrosphaera</taxon>
    </lineage>
</organism>
<dbReference type="PANTHER" id="PTHR37810">
    <property type="entry name" value="IMMUNITY PROTEIN SDPI"/>
    <property type="match status" value="1"/>
</dbReference>
<evidence type="ECO:0000256" key="1">
    <source>
        <dbReference type="SAM" id="Phobius"/>
    </source>
</evidence>
<dbReference type="AlphaFoldDB" id="A0A6N8FAR1"/>
<dbReference type="EMBL" id="WOCD01000003">
    <property type="protein sequence ID" value="MUH72579.1"/>
    <property type="molecule type" value="Genomic_DNA"/>
</dbReference>
<feature type="transmembrane region" description="Helical" evidence="1">
    <location>
        <begin position="114"/>
        <end position="133"/>
    </location>
</feature>
<dbReference type="RefSeq" id="WP_155695744.1">
    <property type="nucleotide sequence ID" value="NZ_WOCD01000003.1"/>
</dbReference>
<proteinExistence type="predicted"/>
<dbReference type="Proteomes" id="UP000439994">
    <property type="component" value="Unassembled WGS sequence"/>
</dbReference>
<sequence length="216" mass="23895">MNSVKVSILITLATVIASVATLVNLPEGLTLPIHWNINGEVDRFADATHALLMPPAIMIGTLTLLFVLKYIEPRKQNLLDSLQAAKAIITAIIVFFAVIEASYIALIMGVDFEMHKVILSAVGALFIVTGNYMTKTRSNFFIGIKTPWTLSSDSVWKKTHRLGGKLFMIAGLLIIVLIPLIDNQVLKFVLPIVVLPAALIPVAYSWWAWRQEQEQS</sequence>
<dbReference type="Pfam" id="PF07853">
    <property type="entry name" value="DUF1648"/>
    <property type="match status" value="1"/>
</dbReference>